<dbReference type="InterPro" id="IPR025442">
    <property type="entry name" value="DUF4185"/>
</dbReference>
<gene>
    <name evidence="2" type="ORF">KE626_26730</name>
</gene>
<protein>
    <submittedName>
        <fullName evidence="2">DUF4185 domain-containing protein</fullName>
    </submittedName>
</protein>
<accession>A0ABS5J6V5</accession>
<organism evidence="2 3">
    <name type="scientific">Chitinophaga hostae</name>
    <dbReference type="NCBI Taxonomy" id="2831022"/>
    <lineage>
        <taxon>Bacteria</taxon>
        <taxon>Pseudomonadati</taxon>
        <taxon>Bacteroidota</taxon>
        <taxon>Chitinophagia</taxon>
        <taxon>Chitinophagales</taxon>
        <taxon>Chitinophagaceae</taxon>
        <taxon>Chitinophaga</taxon>
    </lineage>
</organism>
<sequence>MKTLLLLLCGLTHQRDSLPDLQHLDYKVTAATEWNDLFTRSSGWFGGDGIFSIPVNKQHNDSTLILFSDTMAGEIQDGKLQPGFSMIHNSVAILKGKEPLEKNIQFYWNTDSKGNPATLFEPHTPAAAKGDYYWLGDGFVNTALKNNTYIFAYRIRNISQQDFGFAEVGNVLIVLPANSRPPFKAQRQLDTPLFLPADSSDAYSSFGAGIFLNTKAAGAPHPDGYVYVYGVRGMQKKVLVARVLPAEVEHFGRWRFWDGHQWNADIRQAAPVTAQASNELSLTPLKDGRYALVFQVDGMGSAVGLRLGATPAGPFGPVIKIWECPEVKEDKHFFVYNAKAHPRLSKPGELLISYNVNSFDFFNVLPQHPNLYRPRFIRLTFPE</sequence>
<comment type="caution">
    <text evidence="2">The sequence shown here is derived from an EMBL/GenBank/DDBJ whole genome shotgun (WGS) entry which is preliminary data.</text>
</comment>
<evidence type="ECO:0000313" key="2">
    <source>
        <dbReference type="EMBL" id="MBS0030950.1"/>
    </source>
</evidence>
<evidence type="ECO:0000313" key="3">
    <source>
        <dbReference type="Proteomes" id="UP000676386"/>
    </source>
</evidence>
<dbReference type="EMBL" id="JAGTXB010000018">
    <property type="protein sequence ID" value="MBS0030950.1"/>
    <property type="molecule type" value="Genomic_DNA"/>
</dbReference>
<evidence type="ECO:0000259" key="1">
    <source>
        <dbReference type="Pfam" id="PF13810"/>
    </source>
</evidence>
<reference evidence="2 3" key="1">
    <citation type="submission" date="2021-04" db="EMBL/GenBank/DDBJ databases">
        <title>Chitinophaga sp. nov., isolated from the rhizosphere soil.</title>
        <authorList>
            <person name="He S."/>
        </authorList>
    </citation>
    <scope>NUCLEOTIDE SEQUENCE [LARGE SCALE GENOMIC DNA]</scope>
    <source>
        <strain evidence="2 3">2R12</strain>
    </source>
</reference>
<keyword evidence="3" id="KW-1185">Reference proteome</keyword>
<name>A0ABS5J6V5_9BACT</name>
<dbReference type="Pfam" id="PF13810">
    <property type="entry name" value="DUF4185"/>
    <property type="match status" value="1"/>
</dbReference>
<feature type="domain" description="DUF4185" evidence="1">
    <location>
        <begin position="219"/>
        <end position="343"/>
    </location>
</feature>
<dbReference type="RefSeq" id="WP_211976087.1">
    <property type="nucleotide sequence ID" value="NZ_CBFHAM010000025.1"/>
</dbReference>
<dbReference type="Proteomes" id="UP000676386">
    <property type="component" value="Unassembled WGS sequence"/>
</dbReference>
<proteinExistence type="predicted"/>